<dbReference type="Proteomes" id="UP000700596">
    <property type="component" value="Unassembled WGS sequence"/>
</dbReference>
<keyword evidence="3" id="KW-1185">Reference proteome</keyword>
<evidence type="ECO:0000256" key="1">
    <source>
        <dbReference type="SAM" id="MobiDB-lite"/>
    </source>
</evidence>
<evidence type="ECO:0000313" key="3">
    <source>
        <dbReference type="Proteomes" id="UP000700596"/>
    </source>
</evidence>
<feature type="compositionally biased region" description="Basic and acidic residues" evidence="1">
    <location>
        <begin position="136"/>
        <end position="170"/>
    </location>
</feature>
<gene>
    <name evidence="2" type="ORF">B0J11DRAFT_597121</name>
</gene>
<feature type="compositionally biased region" description="Polar residues" evidence="1">
    <location>
        <begin position="75"/>
        <end position="98"/>
    </location>
</feature>
<comment type="caution">
    <text evidence="2">The sequence shown here is derived from an EMBL/GenBank/DDBJ whole genome shotgun (WGS) entry which is preliminary data.</text>
</comment>
<name>A0A9P9EEW3_9PLEO</name>
<organism evidence="2 3">
    <name type="scientific">Dendryphion nanum</name>
    <dbReference type="NCBI Taxonomy" id="256645"/>
    <lineage>
        <taxon>Eukaryota</taxon>
        <taxon>Fungi</taxon>
        <taxon>Dikarya</taxon>
        <taxon>Ascomycota</taxon>
        <taxon>Pezizomycotina</taxon>
        <taxon>Dothideomycetes</taxon>
        <taxon>Pleosporomycetidae</taxon>
        <taxon>Pleosporales</taxon>
        <taxon>Torulaceae</taxon>
        <taxon>Dendryphion</taxon>
    </lineage>
</organism>
<proteinExistence type="predicted"/>
<dbReference type="EMBL" id="JAGMWT010000002">
    <property type="protein sequence ID" value="KAH7135852.1"/>
    <property type="molecule type" value="Genomic_DNA"/>
</dbReference>
<dbReference type="AlphaFoldDB" id="A0A9P9EEW3"/>
<accession>A0A9P9EEW3</accession>
<feature type="compositionally biased region" description="Basic and acidic residues" evidence="1">
    <location>
        <begin position="99"/>
        <end position="112"/>
    </location>
</feature>
<feature type="region of interest" description="Disordered" evidence="1">
    <location>
        <begin position="136"/>
        <end position="201"/>
    </location>
</feature>
<feature type="non-terminal residue" evidence="2">
    <location>
        <position position="1"/>
    </location>
</feature>
<reference evidence="2" key="1">
    <citation type="journal article" date="2021" name="Nat. Commun.">
        <title>Genetic determinants of endophytism in the Arabidopsis root mycobiome.</title>
        <authorList>
            <person name="Mesny F."/>
            <person name="Miyauchi S."/>
            <person name="Thiergart T."/>
            <person name="Pickel B."/>
            <person name="Atanasova L."/>
            <person name="Karlsson M."/>
            <person name="Huettel B."/>
            <person name="Barry K.W."/>
            <person name="Haridas S."/>
            <person name="Chen C."/>
            <person name="Bauer D."/>
            <person name="Andreopoulos W."/>
            <person name="Pangilinan J."/>
            <person name="LaButti K."/>
            <person name="Riley R."/>
            <person name="Lipzen A."/>
            <person name="Clum A."/>
            <person name="Drula E."/>
            <person name="Henrissat B."/>
            <person name="Kohler A."/>
            <person name="Grigoriev I.V."/>
            <person name="Martin F.M."/>
            <person name="Hacquard S."/>
        </authorList>
    </citation>
    <scope>NUCLEOTIDE SEQUENCE</scope>
    <source>
        <strain evidence="2">MPI-CAGE-CH-0243</strain>
    </source>
</reference>
<feature type="compositionally biased region" description="Low complexity" evidence="1">
    <location>
        <begin position="65"/>
        <end position="74"/>
    </location>
</feature>
<sequence length="201" mass="22740">SILIPHSSIYKLISPNLQVLFLQRHIIARTINSTTVHNTTNPSASQIFNTYPNMPSNYLQVPAADTFAPDATPPSRQQETLNPQGQRAQPETVPTQAQKGKEEYAKTPPWERPRKQRVIPFACAEARTTRPLLRRPCDINDPALDKKARDDDSTLRKAMRERAEKTRSERSGPALVQKDTNQAVDLGKTKTLLRFTEEENK</sequence>
<evidence type="ECO:0000313" key="2">
    <source>
        <dbReference type="EMBL" id="KAH7135852.1"/>
    </source>
</evidence>
<protein>
    <submittedName>
        <fullName evidence="2">Uncharacterized protein</fullName>
    </submittedName>
</protein>
<feature type="region of interest" description="Disordered" evidence="1">
    <location>
        <begin position="65"/>
        <end position="112"/>
    </location>
</feature>